<dbReference type="Pfam" id="PF07676">
    <property type="entry name" value="PD40"/>
    <property type="match status" value="1"/>
</dbReference>
<gene>
    <name evidence="5" type="ORF">METZ01_LOCUS99100</name>
</gene>
<keyword evidence="2" id="KW-0720">Serine protease</keyword>
<feature type="domain" description="Peptidase S9 prolyl oligopeptidase catalytic" evidence="4">
    <location>
        <begin position="659"/>
        <end position="826"/>
    </location>
</feature>
<dbReference type="AlphaFoldDB" id="A0A381W120"/>
<dbReference type="SUPFAM" id="SSF53474">
    <property type="entry name" value="alpha/beta-Hydrolases"/>
    <property type="match status" value="1"/>
</dbReference>
<dbReference type="InterPro" id="IPR029058">
    <property type="entry name" value="AB_hydrolase_fold"/>
</dbReference>
<dbReference type="Pfam" id="PF00326">
    <property type="entry name" value="Peptidase_S9"/>
    <property type="match status" value="1"/>
</dbReference>
<dbReference type="GO" id="GO:0006508">
    <property type="term" value="P:proteolysis"/>
    <property type="evidence" value="ECO:0007669"/>
    <property type="project" value="InterPro"/>
</dbReference>
<sequence length="840" mass="93171">MPGAILLSVMLTGVAVAPQSGLAQDAATVNPDADQYTLPALSVQKVFETDKNYATLNYMSPDGDHFVVPLVTELSTLELMSRETYRLAELEIRPQTDRLWHLDTYGIYGLRFYSLNRRAFVDVNLPDDAFVSDLTWSPDGSRMAFLAHLPGGTEVWTADPESGRARSLSDARVLATLGTSARGQGNQPSNMLQWTPEGTLITLLVPRDRGPEPPRDPVPSGPVVRRTRAEPTPTPTYPYLLEDDHDETLFEHYTRSQLAELVEGQSPRLLGQPEMFESVSVSPDGRYLLTTAIERPFSFITGYRGFPRRTSVIDRQGSVVATLQERPLQEGRVVDGNGNIVGIGDGGPRALAWRPGGGGIGYLQRAARDGDAPRPDRIMILQPPFDMDRAQVVVESDDRLGEVTYTRDGAALFATVSRDGQSGLAYWELGGGATEQEMVVDFHDTEDPTELPGDLLTSRTGNGIEFAFVSSDGRSAYLLGDGLKVDFRPQPFVDRLSLANGSITRIFEGTSESFDRPLVPLDVDLTRMIVSRESMTDFPDSYLWSTGGSLENLTQNVDPFPAVTAARRIDFNFERRDGLEVQGRVSLPVDYQDGQKVPAIFWTYPREYEEPEGYENAAVRARNRNAFTHMSWLRWSDIWLTQGYALIYPDIPIIGENYNDTYISNLVDAMYGAIRAVDALGVIDIDRIGHGGHSYGAFATANILANSPYFRAGIAGDGAYNRSLTPAGFQAERRSIWEAPQTYIEMSPFFKADQINTPLLMYHGGDDNNTGTFPIQSRRMIQALTTLGKEAVLYVYPYESHTPRAIENKLDMWARFIAWFDEHVKSSDEEGATVSEAGRK</sequence>
<evidence type="ECO:0000313" key="5">
    <source>
        <dbReference type="EMBL" id="SVA46246.1"/>
    </source>
</evidence>
<organism evidence="5">
    <name type="scientific">marine metagenome</name>
    <dbReference type="NCBI Taxonomy" id="408172"/>
    <lineage>
        <taxon>unclassified sequences</taxon>
        <taxon>metagenomes</taxon>
        <taxon>ecological metagenomes</taxon>
    </lineage>
</organism>
<accession>A0A381W120</accession>
<dbReference type="Gene3D" id="2.120.10.30">
    <property type="entry name" value="TolB, C-terminal domain"/>
    <property type="match status" value="1"/>
</dbReference>
<dbReference type="Gene3D" id="3.40.50.1820">
    <property type="entry name" value="alpha/beta hydrolase"/>
    <property type="match status" value="1"/>
</dbReference>
<name>A0A381W120_9ZZZZ</name>
<keyword evidence="2" id="KW-0645">Protease</keyword>
<evidence type="ECO:0000256" key="3">
    <source>
        <dbReference type="SAM" id="MobiDB-lite"/>
    </source>
</evidence>
<dbReference type="InterPro" id="IPR011659">
    <property type="entry name" value="WD40"/>
</dbReference>
<dbReference type="EMBL" id="UINC01010396">
    <property type="protein sequence ID" value="SVA46246.1"/>
    <property type="molecule type" value="Genomic_DNA"/>
</dbReference>
<evidence type="ECO:0000256" key="2">
    <source>
        <dbReference type="ARBA" id="ARBA00022825"/>
    </source>
</evidence>
<dbReference type="PANTHER" id="PTHR42776">
    <property type="entry name" value="SERINE PEPTIDASE S9 FAMILY MEMBER"/>
    <property type="match status" value="1"/>
</dbReference>
<keyword evidence="1" id="KW-0378">Hydrolase</keyword>
<dbReference type="GO" id="GO:0004252">
    <property type="term" value="F:serine-type endopeptidase activity"/>
    <property type="evidence" value="ECO:0007669"/>
    <property type="project" value="TreeGrafter"/>
</dbReference>
<dbReference type="InterPro" id="IPR001375">
    <property type="entry name" value="Peptidase_S9_cat"/>
</dbReference>
<evidence type="ECO:0000259" key="4">
    <source>
        <dbReference type="Pfam" id="PF00326"/>
    </source>
</evidence>
<reference evidence="5" key="1">
    <citation type="submission" date="2018-05" db="EMBL/GenBank/DDBJ databases">
        <authorList>
            <person name="Lanie J.A."/>
            <person name="Ng W.-L."/>
            <person name="Kazmierczak K.M."/>
            <person name="Andrzejewski T.M."/>
            <person name="Davidsen T.M."/>
            <person name="Wayne K.J."/>
            <person name="Tettelin H."/>
            <person name="Glass J.I."/>
            <person name="Rusch D."/>
            <person name="Podicherti R."/>
            <person name="Tsui H.-C.T."/>
            <person name="Winkler M.E."/>
        </authorList>
    </citation>
    <scope>NUCLEOTIDE SEQUENCE</scope>
</reference>
<evidence type="ECO:0000256" key="1">
    <source>
        <dbReference type="ARBA" id="ARBA00022801"/>
    </source>
</evidence>
<feature type="region of interest" description="Disordered" evidence="3">
    <location>
        <begin position="207"/>
        <end position="240"/>
    </location>
</feature>
<proteinExistence type="predicted"/>
<dbReference type="InterPro" id="IPR011042">
    <property type="entry name" value="6-blade_b-propeller_TolB-like"/>
</dbReference>
<dbReference type="SUPFAM" id="SSF82171">
    <property type="entry name" value="DPP6 N-terminal domain-like"/>
    <property type="match status" value="2"/>
</dbReference>
<dbReference type="PANTHER" id="PTHR42776:SF28">
    <property type="entry name" value="GLUTAMYL ENDOPEPTIDASE, CHLOROPLASTIC-RELATED"/>
    <property type="match status" value="1"/>
</dbReference>
<protein>
    <recommendedName>
        <fullName evidence="4">Peptidase S9 prolyl oligopeptidase catalytic domain-containing protein</fullName>
    </recommendedName>
</protein>